<dbReference type="RefSeq" id="WP_263828167.1">
    <property type="nucleotide sequence ID" value="NZ_JAOWLB010000004.1"/>
</dbReference>
<keyword evidence="4" id="KW-0418">Kinase</keyword>
<keyword evidence="5" id="KW-1185">Reference proteome</keyword>
<evidence type="ECO:0000313" key="4">
    <source>
        <dbReference type="EMBL" id="MCV2888374.1"/>
    </source>
</evidence>
<keyword evidence="4" id="KW-0808">Transferase</keyword>
<protein>
    <submittedName>
        <fullName evidence="4">CpsD/CapB family tyrosine-protein kinase</fullName>
    </submittedName>
</protein>
<dbReference type="EMBL" id="JAOWLB010000004">
    <property type="protein sequence ID" value="MCV2888374.1"/>
    <property type="molecule type" value="Genomic_DNA"/>
</dbReference>
<evidence type="ECO:0000313" key="5">
    <source>
        <dbReference type="Proteomes" id="UP001320899"/>
    </source>
</evidence>
<dbReference type="PANTHER" id="PTHR32309:SF31">
    <property type="entry name" value="CAPSULAR EXOPOLYSACCHARIDE FAMILY"/>
    <property type="match status" value="1"/>
</dbReference>
<evidence type="ECO:0000256" key="3">
    <source>
        <dbReference type="SAM" id="MobiDB-lite"/>
    </source>
</evidence>
<dbReference type="SUPFAM" id="SSF52540">
    <property type="entry name" value="P-loop containing nucleoside triphosphate hydrolases"/>
    <property type="match status" value="1"/>
</dbReference>
<dbReference type="GO" id="GO:0016301">
    <property type="term" value="F:kinase activity"/>
    <property type="evidence" value="ECO:0007669"/>
    <property type="project" value="UniProtKB-KW"/>
</dbReference>
<dbReference type="Gene3D" id="3.40.50.300">
    <property type="entry name" value="P-loop containing nucleotide triphosphate hydrolases"/>
    <property type="match status" value="1"/>
</dbReference>
<keyword evidence="2" id="KW-0067">ATP-binding</keyword>
<name>A0ABT3AI92_9RHOB</name>
<comment type="caution">
    <text evidence="4">The sequence shown here is derived from an EMBL/GenBank/DDBJ whole genome shotgun (WGS) entry which is preliminary data.</text>
</comment>
<feature type="compositionally biased region" description="Basic and acidic residues" evidence="3">
    <location>
        <begin position="1"/>
        <end position="22"/>
    </location>
</feature>
<gene>
    <name evidence="4" type="ORF">OE747_08465</name>
</gene>
<dbReference type="InterPro" id="IPR027417">
    <property type="entry name" value="P-loop_NTPase"/>
</dbReference>
<dbReference type="CDD" id="cd05387">
    <property type="entry name" value="BY-kinase"/>
    <property type="match status" value="1"/>
</dbReference>
<keyword evidence="1" id="KW-0547">Nucleotide-binding</keyword>
<dbReference type="InterPro" id="IPR005702">
    <property type="entry name" value="Wzc-like_C"/>
</dbReference>
<sequence>MAYHDKRLAPKWDKAADMRDQDDGMDDDRTENRPFRRKAALIAEARRPAKVEPETVAPRSQAKPAPEPAKRQTLPMTLPEPWLRLHHTSLGLRLPQKGRMPLVNLFRGDPAAKAFDVMRTRLLQTLKAKGWTRVAIAAPTEGCGATFTAVNLALSMARVPGSRTVLLDMNMRDPGIAAALDMPARADMRGLLRGETSYLDHLIRCGDTLAIGLGAGPVRDASELLHSQTAGAVLDEMQAELSPDVILCDMPAVLAHDDLAAFVDSVDGVLLVADGTMTTSEHVRRCEQVLGVDVPLLGVVLNRGREAGQENYVV</sequence>
<feature type="compositionally biased region" description="Basic and acidic residues" evidence="3">
    <location>
        <begin position="44"/>
        <end position="53"/>
    </location>
</feature>
<organism evidence="4 5">
    <name type="scientific">Ruegeria aquimaris</name>
    <dbReference type="NCBI Taxonomy" id="2984333"/>
    <lineage>
        <taxon>Bacteria</taxon>
        <taxon>Pseudomonadati</taxon>
        <taxon>Pseudomonadota</taxon>
        <taxon>Alphaproteobacteria</taxon>
        <taxon>Rhodobacterales</taxon>
        <taxon>Roseobacteraceae</taxon>
        <taxon>Ruegeria</taxon>
    </lineage>
</organism>
<dbReference type="InterPro" id="IPR050445">
    <property type="entry name" value="Bact_polysacc_biosynth/exp"/>
</dbReference>
<accession>A0ABT3AI92</accession>
<reference evidence="4 5" key="1">
    <citation type="submission" date="2022-10" db="EMBL/GenBank/DDBJ databases">
        <title>Ruegeria sp. nov., isolated from ocean surface sediments.</title>
        <authorList>
            <person name="He W."/>
            <person name="Xue H.-P."/>
            <person name="Zhang D.-F."/>
        </authorList>
    </citation>
    <scope>NUCLEOTIDE SEQUENCE [LARGE SCALE GENOMIC DNA]</scope>
    <source>
        <strain evidence="4 5">XHP0148</strain>
    </source>
</reference>
<dbReference type="PANTHER" id="PTHR32309">
    <property type="entry name" value="TYROSINE-PROTEIN KINASE"/>
    <property type="match status" value="1"/>
</dbReference>
<feature type="region of interest" description="Disordered" evidence="3">
    <location>
        <begin position="1"/>
        <end position="73"/>
    </location>
</feature>
<dbReference type="Proteomes" id="UP001320899">
    <property type="component" value="Unassembled WGS sequence"/>
</dbReference>
<evidence type="ECO:0000256" key="1">
    <source>
        <dbReference type="ARBA" id="ARBA00022741"/>
    </source>
</evidence>
<evidence type="ECO:0000256" key="2">
    <source>
        <dbReference type="ARBA" id="ARBA00022840"/>
    </source>
</evidence>
<proteinExistence type="predicted"/>